<dbReference type="InterPro" id="IPR000504">
    <property type="entry name" value="RRM_dom"/>
</dbReference>
<evidence type="ECO:0000256" key="1">
    <source>
        <dbReference type="PROSITE-ProRule" id="PRU00176"/>
    </source>
</evidence>
<dbReference type="GO" id="GO:0003723">
    <property type="term" value="F:RNA binding"/>
    <property type="evidence" value="ECO:0007669"/>
    <property type="project" value="UniProtKB-UniRule"/>
</dbReference>
<dbReference type="InterPro" id="IPR012677">
    <property type="entry name" value="Nucleotide-bd_a/b_plait_sf"/>
</dbReference>
<keyword evidence="5" id="KW-1185">Reference proteome</keyword>
<organism evidence="4 5">
    <name type="scientific">Entamoeba invadens IP1</name>
    <dbReference type="NCBI Taxonomy" id="370355"/>
    <lineage>
        <taxon>Eukaryota</taxon>
        <taxon>Amoebozoa</taxon>
        <taxon>Evosea</taxon>
        <taxon>Archamoebae</taxon>
        <taxon>Mastigamoebida</taxon>
        <taxon>Entamoebidae</taxon>
        <taxon>Entamoeba</taxon>
    </lineage>
</organism>
<feature type="domain" description="RRM" evidence="3">
    <location>
        <begin position="23"/>
        <end position="100"/>
    </location>
</feature>
<name>A0A0A1UEU8_ENTIV</name>
<feature type="domain" description="RRM" evidence="3">
    <location>
        <begin position="135"/>
        <end position="208"/>
    </location>
</feature>
<feature type="compositionally biased region" description="Basic residues" evidence="2">
    <location>
        <begin position="277"/>
        <end position="286"/>
    </location>
</feature>
<feature type="compositionally biased region" description="Basic residues" evidence="2">
    <location>
        <begin position="323"/>
        <end position="334"/>
    </location>
</feature>
<dbReference type="Pfam" id="PF00076">
    <property type="entry name" value="RRM_1"/>
    <property type="match status" value="2"/>
</dbReference>
<dbReference type="PANTHER" id="PTHR32343:SF22">
    <property type="entry name" value="LD29830P"/>
    <property type="match status" value="1"/>
</dbReference>
<protein>
    <submittedName>
        <fullName evidence="4">Splicing factor, arginine/serine-rich, putative</fullName>
    </submittedName>
</protein>
<sequence length="334" mass="38581">MSTKSGVPRFLSNFMNDAAELNLSVIVGNVSPKVTIEDLYGIFENFGEIVDIKQIKTVVHPQVSAYFLIIYETSDSANTTQYINNSEICGLDIVVYLLSDPSNIQKVSETFMEEVSNVSQPNCPSDQKVSGKLRKTVCVRNIGNLDEQKLIQFFEKCGNIRLLESSAPEVVARQVFIEFETEESALRALQLDGANLAGRVVRVSVSNKTIRPVEKETTVSRNESRMANDILGMLEKKVMEEEKPKKPEVTPMEEESKSYSKSTKEKNQRRSSERRSSRSRSHSRTRSRSDGRSRERRRESYETYRNRGTHDRYERRESERERRSRSRERRRKRF</sequence>
<dbReference type="PANTHER" id="PTHR32343">
    <property type="entry name" value="SERINE/ARGININE-RICH SPLICING FACTOR"/>
    <property type="match status" value="1"/>
</dbReference>
<reference evidence="4 5" key="1">
    <citation type="submission" date="2012-10" db="EMBL/GenBank/DDBJ databases">
        <authorList>
            <person name="Zafar N."/>
            <person name="Inman J."/>
            <person name="Hall N."/>
            <person name="Lorenzi H."/>
            <person name="Caler E."/>
        </authorList>
    </citation>
    <scope>NUCLEOTIDE SEQUENCE [LARGE SCALE GENOMIC DNA]</scope>
    <source>
        <strain evidence="4 5">IP1</strain>
    </source>
</reference>
<dbReference type="SMART" id="SM00360">
    <property type="entry name" value="RRM"/>
    <property type="match status" value="2"/>
</dbReference>
<dbReference type="PROSITE" id="PS50102">
    <property type="entry name" value="RRM"/>
    <property type="match status" value="2"/>
</dbReference>
<dbReference type="Proteomes" id="UP000014680">
    <property type="component" value="Unassembled WGS sequence"/>
</dbReference>
<dbReference type="RefSeq" id="XP_004259231.1">
    <property type="nucleotide sequence ID" value="XM_004259183.1"/>
</dbReference>
<dbReference type="AlphaFoldDB" id="A0A0A1UEU8"/>
<feature type="region of interest" description="Disordered" evidence="2">
    <location>
        <begin position="233"/>
        <end position="334"/>
    </location>
</feature>
<dbReference type="VEuPathDB" id="AmoebaDB:EIN_523480"/>
<dbReference type="Gene3D" id="3.30.70.330">
    <property type="match status" value="2"/>
</dbReference>
<proteinExistence type="predicted"/>
<evidence type="ECO:0000259" key="3">
    <source>
        <dbReference type="PROSITE" id="PS50102"/>
    </source>
</evidence>
<feature type="compositionally biased region" description="Basic and acidic residues" evidence="2">
    <location>
        <begin position="234"/>
        <end position="276"/>
    </location>
</feature>
<dbReference type="OMA" id="ANTTQYI"/>
<dbReference type="EMBL" id="KB206368">
    <property type="protein sequence ID" value="ELP92460.1"/>
    <property type="molecule type" value="Genomic_DNA"/>
</dbReference>
<dbReference type="KEGG" id="eiv:EIN_523480"/>
<dbReference type="CDD" id="cd00590">
    <property type="entry name" value="RRM_SF"/>
    <property type="match status" value="1"/>
</dbReference>
<keyword evidence="1" id="KW-0694">RNA-binding</keyword>
<evidence type="ECO:0000313" key="5">
    <source>
        <dbReference type="Proteomes" id="UP000014680"/>
    </source>
</evidence>
<dbReference type="OrthoDB" id="4726at2759"/>
<feature type="compositionally biased region" description="Basic and acidic residues" evidence="2">
    <location>
        <begin position="287"/>
        <end position="322"/>
    </location>
</feature>
<evidence type="ECO:0000313" key="4">
    <source>
        <dbReference type="EMBL" id="ELP92460.1"/>
    </source>
</evidence>
<dbReference type="SUPFAM" id="SSF54928">
    <property type="entry name" value="RNA-binding domain, RBD"/>
    <property type="match status" value="2"/>
</dbReference>
<gene>
    <name evidence="4" type="ORF">EIN_523480</name>
</gene>
<dbReference type="GeneID" id="14891466"/>
<evidence type="ECO:0000256" key="2">
    <source>
        <dbReference type="SAM" id="MobiDB-lite"/>
    </source>
</evidence>
<dbReference type="InterPro" id="IPR035979">
    <property type="entry name" value="RBD_domain_sf"/>
</dbReference>
<accession>A0A0A1UEU8</accession>